<dbReference type="EMBL" id="CP024646">
    <property type="protein sequence ID" value="AZV28764.1"/>
    <property type="molecule type" value="Genomic_DNA"/>
</dbReference>
<feature type="transmembrane region" description="Helical" evidence="1">
    <location>
        <begin position="40"/>
        <end position="62"/>
    </location>
</feature>
<keyword evidence="1" id="KW-1133">Transmembrane helix</keyword>
<proteinExistence type="predicted"/>
<keyword evidence="1" id="KW-0812">Transmembrane</keyword>
<keyword evidence="1" id="KW-0472">Membrane</keyword>
<organism evidence="2 3">
    <name type="scientific">Pseudomonas syringae</name>
    <dbReference type="NCBI Taxonomy" id="317"/>
    <lineage>
        <taxon>Bacteria</taxon>
        <taxon>Pseudomonadati</taxon>
        <taxon>Pseudomonadota</taxon>
        <taxon>Gammaproteobacteria</taxon>
        <taxon>Pseudomonadales</taxon>
        <taxon>Pseudomonadaceae</taxon>
        <taxon>Pseudomonas</taxon>
    </lineage>
</organism>
<dbReference type="AlphaFoldDB" id="A0A3T0JZ69"/>
<evidence type="ECO:0000313" key="2">
    <source>
        <dbReference type="EMBL" id="AZV28764.1"/>
    </source>
</evidence>
<accession>A0A3T0JZ69</accession>
<reference evidence="2 3" key="1">
    <citation type="submission" date="2017-11" db="EMBL/GenBank/DDBJ databases">
        <title>Effect of PGPRs.</title>
        <authorList>
            <person name="Oliva R."/>
            <person name="Nong J."/>
            <person name="Roman V."/>
        </authorList>
    </citation>
    <scope>NUCLEOTIDE SEQUENCE [LARGE SCALE GENOMIC DNA]</scope>
    <source>
        <strain evidence="2">Inb918</strain>
    </source>
</reference>
<dbReference type="Proteomes" id="UP000282760">
    <property type="component" value="Chromosome"/>
</dbReference>
<gene>
    <name evidence="2" type="ORF">CT157_22975</name>
</gene>
<name>A0A3T0JZ69_PSESX</name>
<feature type="transmembrane region" description="Helical" evidence="1">
    <location>
        <begin position="12"/>
        <end position="34"/>
    </location>
</feature>
<evidence type="ECO:0000256" key="1">
    <source>
        <dbReference type="SAM" id="Phobius"/>
    </source>
</evidence>
<protein>
    <submittedName>
        <fullName evidence="2">Uncharacterized protein</fullName>
    </submittedName>
</protein>
<sequence length="194" mass="22385">MLKINRKIPNPITVIAIFAFISETSAAVSLPFLNNNERELYVWFLISFPFYLLFLFFVTLNFNYRSLYAPSDFDSDKNFLKAFEEEITLPTETSPTQPNVELHAIKLPRPLDRVYIIDIRQIHTSSGIEVLLEKFPHPNKHSLRLFLFLTDAVSDILLKDNIETLAKQTKRSQGITFCIIYDTHSLTTSVLGKI</sequence>
<evidence type="ECO:0000313" key="3">
    <source>
        <dbReference type="Proteomes" id="UP000282760"/>
    </source>
</evidence>